<dbReference type="EMBL" id="AFNT02000006">
    <property type="protein sequence ID" value="ERJ07142.1"/>
    <property type="molecule type" value="Genomic_DNA"/>
</dbReference>
<dbReference type="STRING" id="1033806.HTIA_0620"/>
<feature type="transmembrane region" description="Helical" evidence="1">
    <location>
        <begin position="414"/>
        <end position="436"/>
    </location>
</feature>
<gene>
    <name evidence="3" type="ORF">HLRTI_000736</name>
</gene>
<feature type="transmembrane region" description="Helical" evidence="1">
    <location>
        <begin position="152"/>
        <end position="169"/>
    </location>
</feature>
<dbReference type="OrthoDB" id="313515at2157"/>
<organism evidence="3 4">
    <name type="scientific">Halorhabdus tiamatea SARL4B</name>
    <dbReference type="NCBI Taxonomy" id="1033806"/>
    <lineage>
        <taxon>Archaea</taxon>
        <taxon>Methanobacteriati</taxon>
        <taxon>Methanobacteriota</taxon>
        <taxon>Stenosarchaea group</taxon>
        <taxon>Halobacteria</taxon>
        <taxon>Halobacteriales</taxon>
        <taxon>Haloarculaceae</taxon>
        <taxon>Halorhabdus</taxon>
    </lineage>
</organism>
<dbReference type="InterPro" id="IPR019962">
    <property type="entry name" value="CHP03663"/>
</dbReference>
<dbReference type="PANTHER" id="PTHR41710">
    <property type="entry name" value="GLYCOSYL TRANSFERASE, FAMILY 39"/>
    <property type="match status" value="1"/>
</dbReference>
<dbReference type="GO" id="GO:0016757">
    <property type="term" value="F:glycosyltransferase activity"/>
    <property type="evidence" value="ECO:0007669"/>
    <property type="project" value="UniProtKB-KW"/>
</dbReference>
<keyword evidence="1" id="KW-0812">Transmembrane</keyword>
<dbReference type="eggNOG" id="arCOG00562">
    <property type="taxonomic scope" value="Archaea"/>
</dbReference>
<reference evidence="3 4" key="1">
    <citation type="journal article" date="2011" name="J. Bacteriol.">
        <title>Genome sequence of Halorhabdus tiamatea, the first archaeon isolated from a deep-sea anoxic brine lake.</title>
        <authorList>
            <person name="Antunes A."/>
            <person name="Alam I."/>
            <person name="Bajic V.B."/>
            <person name="Stingl U."/>
        </authorList>
    </citation>
    <scope>NUCLEOTIDE SEQUENCE [LARGE SCALE GENOMIC DNA]</scope>
    <source>
        <strain evidence="3 4">SARL4B</strain>
    </source>
</reference>
<accession>U2DN73</accession>
<dbReference type="Proteomes" id="UP000003861">
    <property type="component" value="Unassembled WGS sequence"/>
</dbReference>
<feature type="transmembrane region" description="Helical" evidence="1">
    <location>
        <begin position="101"/>
        <end position="119"/>
    </location>
</feature>
<keyword evidence="1" id="KW-1133">Transmembrane helix</keyword>
<dbReference type="GeneID" id="23798049"/>
<feature type="transmembrane region" description="Helical" evidence="1">
    <location>
        <begin position="448"/>
        <end position="471"/>
    </location>
</feature>
<keyword evidence="3" id="KW-0808">Transferase</keyword>
<feature type="transmembrane region" description="Helical" evidence="1">
    <location>
        <begin position="174"/>
        <end position="190"/>
    </location>
</feature>
<dbReference type="Pfam" id="PF13231">
    <property type="entry name" value="PMT_2"/>
    <property type="match status" value="1"/>
</dbReference>
<protein>
    <submittedName>
        <fullName evidence="3">Dolichyl-phosphate-mannose-protein mannosyltransferase</fullName>
    </submittedName>
</protein>
<dbReference type="NCBIfam" id="TIGR03663">
    <property type="entry name" value="flippase activity-associated protein Agl23"/>
    <property type="match status" value="1"/>
</dbReference>
<sequence>MAEVADAADPPSRDSSTRIRAAIAEHPMVAAVLAFTAVGLLARFILLGLRPAHWDEARVAYWVDYTFETGRFAYNSHTHGPVIQHLSRYLFGILGPSDTTIRIPVAIIGGLLPLSALLYREHLRDVEVIVLSGLLSANAVLLYYSRFMRSDLLVATFMFTAFGLFVRFYDTRRIRYLYAATVCIVLAVGSKENAPLYVLTWLGAGAIILDVALYRPRNYRGGLDLVATKFAHFRSRLGAVRQHPRFYVGHAIGIAVVALALFTVLFAPRGGGVDGIYHPPEGLSLWAALGSPLKIPHLVWDTLTYVVYPTGEYFAFGDMDAVILDLPGSPVVEATASSTDPEAVPYLSRLFAMGGGLLSKAPAVVGFGLVGVLYERYLAERSRTLVLFMFFAAVFSVIGYPLTLSIDAGWKWNMTHVVVPLAVPAAVGLGIVGRWATVAYRRNDRFDLGLSAVVIVIVALLVASVAVSGAYPPADRSEDNMLVQYGQPADDLRALDQLQAVAATNAGTDVVVYDGSTGDNAYVRSDPGSVSKDFRPTCTQWTNLLPMNWYLAAYDADSECEGDSDALVDRTEGDDPPPIVITRDSDATVPEDALETDYQPRTYRLRTYGSEATIYVHESVNED</sequence>
<feature type="transmembrane region" description="Helical" evidence="1">
    <location>
        <begin position="196"/>
        <end position="214"/>
    </location>
</feature>
<proteinExistence type="predicted"/>
<feature type="transmembrane region" description="Helical" evidence="1">
    <location>
        <begin position="350"/>
        <end position="373"/>
    </location>
</feature>
<dbReference type="AlphaFoldDB" id="U2DN73"/>
<evidence type="ECO:0000313" key="3">
    <source>
        <dbReference type="EMBL" id="ERJ07142.1"/>
    </source>
</evidence>
<reference evidence="3 4" key="2">
    <citation type="journal article" date="2013" name="PLoS ONE">
        <title>INDIGO - INtegrated Data Warehouse of MIcrobial GenOmes with Examples from the Red Sea Extremophiles.</title>
        <authorList>
            <person name="Alam I."/>
            <person name="Antunes A."/>
            <person name="Kamau A.A."/>
            <person name="Ba Alawi W."/>
            <person name="Kalkatawi M."/>
            <person name="Stingl U."/>
            <person name="Bajic V.B."/>
        </authorList>
    </citation>
    <scope>NUCLEOTIDE SEQUENCE [LARGE SCALE GENOMIC DNA]</scope>
    <source>
        <strain evidence="3 4">SARL4B</strain>
    </source>
</reference>
<dbReference type="RefSeq" id="WP_008527924.1">
    <property type="nucleotide sequence ID" value="NC_021921.1"/>
</dbReference>
<feature type="transmembrane region" description="Helical" evidence="1">
    <location>
        <begin position="126"/>
        <end position="146"/>
    </location>
</feature>
<comment type="caution">
    <text evidence="3">The sequence shown here is derived from an EMBL/GenBank/DDBJ whole genome shotgun (WGS) entry which is preliminary data.</text>
</comment>
<dbReference type="PANTHER" id="PTHR41710:SF2">
    <property type="entry name" value="GLYCOSYL TRANSFERASE FAMILY 39_83 DOMAIN-CONTAINING PROTEIN"/>
    <property type="match status" value="1"/>
</dbReference>
<feature type="transmembrane region" description="Helical" evidence="1">
    <location>
        <begin position="385"/>
        <end position="402"/>
    </location>
</feature>
<name>U2DN73_9EURY</name>
<dbReference type="InterPro" id="IPR038731">
    <property type="entry name" value="RgtA/B/C-like"/>
</dbReference>
<keyword evidence="1" id="KW-0472">Membrane</keyword>
<evidence type="ECO:0000259" key="2">
    <source>
        <dbReference type="Pfam" id="PF13231"/>
    </source>
</evidence>
<dbReference type="PATRIC" id="fig|1033806.13.peg.636"/>
<evidence type="ECO:0000313" key="4">
    <source>
        <dbReference type="Proteomes" id="UP000003861"/>
    </source>
</evidence>
<feature type="transmembrane region" description="Helical" evidence="1">
    <location>
        <begin position="28"/>
        <end position="49"/>
    </location>
</feature>
<keyword evidence="3" id="KW-0328">Glycosyltransferase</keyword>
<feature type="transmembrane region" description="Helical" evidence="1">
    <location>
        <begin position="246"/>
        <end position="267"/>
    </location>
</feature>
<evidence type="ECO:0000256" key="1">
    <source>
        <dbReference type="SAM" id="Phobius"/>
    </source>
</evidence>
<feature type="domain" description="Glycosyltransferase RgtA/B/C/D-like" evidence="2">
    <location>
        <begin position="79"/>
        <end position="203"/>
    </location>
</feature>